<dbReference type="PROSITE" id="PS51257">
    <property type="entry name" value="PROKAR_LIPOPROTEIN"/>
    <property type="match status" value="1"/>
</dbReference>
<feature type="signal peptide" evidence="1">
    <location>
        <begin position="1"/>
        <end position="20"/>
    </location>
</feature>
<evidence type="ECO:0000313" key="3">
    <source>
        <dbReference type="Proteomes" id="UP001549184"/>
    </source>
</evidence>
<keyword evidence="3" id="KW-1185">Reference proteome</keyword>
<comment type="caution">
    <text evidence="2">The sequence shown here is derived from an EMBL/GenBank/DDBJ whole genome shotgun (WGS) entry which is preliminary data.</text>
</comment>
<dbReference type="Proteomes" id="UP001549184">
    <property type="component" value="Unassembled WGS sequence"/>
</dbReference>
<gene>
    <name evidence="2" type="ORF">ABIC75_003984</name>
</gene>
<protein>
    <recommendedName>
        <fullName evidence="4">DUF2884 family protein</fullName>
    </recommendedName>
</protein>
<evidence type="ECO:0000256" key="1">
    <source>
        <dbReference type="SAM" id="SignalP"/>
    </source>
</evidence>
<evidence type="ECO:0000313" key="2">
    <source>
        <dbReference type="EMBL" id="MET3654246.1"/>
    </source>
</evidence>
<feature type="chain" id="PRO_5045611033" description="DUF2884 family protein" evidence="1">
    <location>
        <begin position="21"/>
        <end position="187"/>
    </location>
</feature>
<dbReference type="Pfam" id="PF11101">
    <property type="entry name" value="DUF2884"/>
    <property type="match status" value="1"/>
</dbReference>
<proteinExistence type="predicted"/>
<reference evidence="2 3" key="1">
    <citation type="submission" date="2024-06" db="EMBL/GenBank/DDBJ databases">
        <title>Sorghum-associated microbial communities from plants grown in Nebraska, USA.</title>
        <authorList>
            <person name="Schachtman D."/>
        </authorList>
    </citation>
    <scope>NUCLEOTIDE SEQUENCE [LARGE SCALE GENOMIC DNA]</scope>
    <source>
        <strain evidence="2 3">1073</strain>
    </source>
</reference>
<dbReference type="RefSeq" id="WP_354015609.1">
    <property type="nucleotide sequence ID" value="NZ_JBEPMU010000006.1"/>
</dbReference>
<keyword evidence="1" id="KW-0732">Signal</keyword>
<evidence type="ECO:0008006" key="4">
    <source>
        <dbReference type="Google" id="ProtNLM"/>
    </source>
</evidence>
<accession>A0ABV2JZJ9</accession>
<dbReference type="InterPro" id="IPR021307">
    <property type="entry name" value="DUF2884"/>
</dbReference>
<name>A0ABV2JZJ9_9GAMM</name>
<dbReference type="EMBL" id="JBEPMU010000006">
    <property type="protein sequence ID" value="MET3654246.1"/>
    <property type="molecule type" value="Genomic_DNA"/>
</dbReference>
<sequence length="187" mass="19505">MYFRYLPCILALAALTSACSGSGGDIQIFGGDTDVVNGQITLHDGSVVIKAPGVSDATVDQNGQLAIDGHDVTVTDAQRALLQRYNAAARQMREDAIATGKAGIATATKEIGAVTGKMTGADSAQETSQKVEEAAANVKQAAAKICEDLAEMKSAQDTLATQLDAFKPYGQALTDSNVEKCRRGTKH</sequence>
<organism evidence="2 3">
    <name type="scientific">Dyella japonica</name>
    <dbReference type="NCBI Taxonomy" id="231455"/>
    <lineage>
        <taxon>Bacteria</taxon>
        <taxon>Pseudomonadati</taxon>
        <taxon>Pseudomonadota</taxon>
        <taxon>Gammaproteobacteria</taxon>
        <taxon>Lysobacterales</taxon>
        <taxon>Rhodanobacteraceae</taxon>
        <taxon>Dyella</taxon>
    </lineage>
</organism>